<dbReference type="GeneID" id="60325571"/>
<reference evidence="1 2" key="1">
    <citation type="submission" date="2019-07" db="EMBL/GenBank/DDBJ databases">
        <authorList>
            <person name="Divens A.M."/>
            <person name="Garlena R.A."/>
            <person name="Russell D.A."/>
            <person name="Pope W.H."/>
            <person name="Jacobs-Sera D."/>
            <person name="Hatfull G.F."/>
        </authorList>
    </citation>
    <scope>NUCLEOTIDE SEQUENCE [LARGE SCALE GENOMIC DNA]</scope>
</reference>
<accession>A0A5J6TG16</accession>
<evidence type="ECO:0000313" key="1">
    <source>
        <dbReference type="EMBL" id="QFG09388.1"/>
    </source>
</evidence>
<dbReference type="Proteomes" id="UP000326803">
    <property type="component" value="Segment"/>
</dbReference>
<gene>
    <name evidence="1" type="primary">6</name>
    <name evidence="1" type="ORF">PBI_YUNA_6</name>
</gene>
<sequence length="64" mass="6432">MEAPSTIEVPCPACGEPIVLAIGFEVEMPEPGADSAPVRITTPDLGDQARAHGEVCSVLTAGGA</sequence>
<organism evidence="1 2">
    <name type="scientific">Mycobacterium phage Yuna</name>
    <dbReference type="NCBI Taxonomy" id="2599885"/>
    <lineage>
        <taxon>Viruses</taxon>
        <taxon>Duplodnaviria</taxon>
        <taxon>Heunggongvirae</taxon>
        <taxon>Uroviricota</taxon>
        <taxon>Caudoviricetes</taxon>
        <taxon>Weiservirinae</taxon>
        <taxon>Anayavirus</taxon>
        <taxon>Anayavirus yuna</taxon>
    </lineage>
</organism>
<protein>
    <submittedName>
        <fullName evidence="1">Uncharacterized protein</fullName>
    </submittedName>
</protein>
<keyword evidence="2" id="KW-1185">Reference proteome</keyword>
<proteinExistence type="predicted"/>
<dbReference type="RefSeq" id="YP_009954084.1">
    <property type="nucleotide sequence ID" value="NC_051629.1"/>
</dbReference>
<dbReference type="EMBL" id="MN234176">
    <property type="protein sequence ID" value="QFG09388.1"/>
    <property type="molecule type" value="Genomic_DNA"/>
</dbReference>
<name>A0A5J6TG16_9CAUD</name>
<evidence type="ECO:0000313" key="2">
    <source>
        <dbReference type="Proteomes" id="UP000326803"/>
    </source>
</evidence>
<dbReference type="KEGG" id="vg:60325571"/>